<protein>
    <submittedName>
        <fullName evidence="1">Uncharacterized protein</fullName>
    </submittedName>
</protein>
<dbReference type="Proteomes" id="UP000812287">
    <property type="component" value="Unassembled WGS sequence"/>
</dbReference>
<reference evidence="1" key="1">
    <citation type="submission" date="2020-11" db="EMBL/GenBank/DDBJ databases">
        <title>Adaptations for nitrogen fixation in a non-lichenized fungal sporocarp promotes dispersal by wood-feeding termites.</title>
        <authorList>
            <consortium name="DOE Joint Genome Institute"/>
            <person name="Koch R.A."/>
            <person name="Yoon G."/>
            <person name="Arayal U."/>
            <person name="Lail K."/>
            <person name="Amirebrahimi M."/>
            <person name="Labutti K."/>
            <person name="Lipzen A."/>
            <person name="Riley R."/>
            <person name="Barry K."/>
            <person name="Henrissat B."/>
            <person name="Grigoriev I.V."/>
            <person name="Herr J.R."/>
            <person name="Aime M.C."/>
        </authorList>
    </citation>
    <scope>NUCLEOTIDE SEQUENCE</scope>
    <source>
        <strain evidence="1">MCA 3950</strain>
    </source>
</reference>
<dbReference type="OrthoDB" id="2792702at2759"/>
<dbReference type="GeneID" id="66109530"/>
<dbReference type="EMBL" id="MU250559">
    <property type="protein sequence ID" value="KAG7441480.1"/>
    <property type="molecule type" value="Genomic_DNA"/>
</dbReference>
<dbReference type="RefSeq" id="XP_043034980.1">
    <property type="nucleotide sequence ID" value="XM_043187233.1"/>
</dbReference>
<evidence type="ECO:0000313" key="1">
    <source>
        <dbReference type="EMBL" id="KAG7441480.1"/>
    </source>
</evidence>
<dbReference type="AlphaFoldDB" id="A0A9P7VJH2"/>
<evidence type="ECO:0000313" key="2">
    <source>
        <dbReference type="Proteomes" id="UP000812287"/>
    </source>
</evidence>
<proteinExistence type="predicted"/>
<name>A0A9P7VJH2_9AGAR</name>
<accession>A0A9P7VJH2</accession>
<keyword evidence="2" id="KW-1185">Reference proteome</keyword>
<comment type="caution">
    <text evidence="1">The sequence shown here is derived from an EMBL/GenBank/DDBJ whole genome shotgun (WGS) entry which is preliminary data.</text>
</comment>
<sequence length="65" mass="7055">MVAVVMIILDIASTVLCAKVMYIYFVPHFGSMLPLQTLTPHVGCEDRGANVDLAIEPLPLNVISL</sequence>
<gene>
    <name evidence="1" type="ORF">BT62DRAFT_937002</name>
</gene>
<organism evidence="1 2">
    <name type="scientific">Guyanagaster necrorhizus</name>
    <dbReference type="NCBI Taxonomy" id="856835"/>
    <lineage>
        <taxon>Eukaryota</taxon>
        <taxon>Fungi</taxon>
        <taxon>Dikarya</taxon>
        <taxon>Basidiomycota</taxon>
        <taxon>Agaricomycotina</taxon>
        <taxon>Agaricomycetes</taxon>
        <taxon>Agaricomycetidae</taxon>
        <taxon>Agaricales</taxon>
        <taxon>Marasmiineae</taxon>
        <taxon>Physalacriaceae</taxon>
        <taxon>Guyanagaster</taxon>
    </lineage>
</organism>